<dbReference type="Proteomes" id="UP000499080">
    <property type="component" value="Unassembled WGS sequence"/>
</dbReference>
<evidence type="ECO:0000313" key="1">
    <source>
        <dbReference type="EMBL" id="GBO11408.1"/>
    </source>
</evidence>
<name>A0A4Y2UF20_ARAVE</name>
<protein>
    <submittedName>
        <fullName evidence="1">Uncharacterized protein</fullName>
    </submittedName>
</protein>
<accession>A0A4Y2UF20</accession>
<gene>
    <name evidence="1" type="ORF">AVEN_133170_1</name>
</gene>
<dbReference type="EMBL" id="BGPR01036269">
    <property type="protein sequence ID" value="GBO11408.1"/>
    <property type="molecule type" value="Genomic_DNA"/>
</dbReference>
<comment type="caution">
    <text evidence="1">The sequence shown here is derived from an EMBL/GenBank/DDBJ whole genome shotgun (WGS) entry which is preliminary data.</text>
</comment>
<keyword evidence="2" id="KW-1185">Reference proteome</keyword>
<organism evidence="1 2">
    <name type="scientific">Araneus ventricosus</name>
    <name type="common">Orbweaver spider</name>
    <name type="synonym">Epeira ventricosa</name>
    <dbReference type="NCBI Taxonomy" id="182803"/>
    <lineage>
        <taxon>Eukaryota</taxon>
        <taxon>Metazoa</taxon>
        <taxon>Ecdysozoa</taxon>
        <taxon>Arthropoda</taxon>
        <taxon>Chelicerata</taxon>
        <taxon>Arachnida</taxon>
        <taxon>Araneae</taxon>
        <taxon>Araneomorphae</taxon>
        <taxon>Entelegynae</taxon>
        <taxon>Araneoidea</taxon>
        <taxon>Araneidae</taxon>
        <taxon>Araneus</taxon>
    </lineage>
</organism>
<sequence length="104" mass="11969">MRSCRQNRPLGLFLYWSIPGWVHLRCGDEKLPLKRPQSLSLLSIRAGHLEEMSDYREIASKTLECLFLYATILGHPQMWDRSAVKQTSGSLFYWHILGCTSDVG</sequence>
<dbReference type="AlphaFoldDB" id="A0A4Y2UF20"/>
<evidence type="ECO:0000313" key="2">
    <source>
        <dbReference type="Proteomes" id="UP000499080"/>
    </source>
</evidence>
<reference evidence="1 2" key="1">
    <citation type="journal article" date="2019" name="Sci. Rep.">
        <title>Orb-weaving spider Araneus ventricosus genome elucidates the spidroin gene catalogue.</title>
        <authorList>
            <person name="Kono N."/>
            <person name="Nakamura H."/>
            <person name="Ohtoshi R."/>
            <person name="Moran D.A.P."/>
            <person name="Shinohara A."/>
            <person name="Yoshida Y."/>
            <person name="Fujiwara M."/>
            <person name="Mori M."/>
            <person name="Tomita M."/>
            <person name="Arakawa K."/>
        </authorList>
    </citation>
    <scope>NUCLEOTIDE SEQUENCE [LARGE SCALE GENOMIC DNA]</scope>
</reference>
<proteinExistence type="predicted"/>